<feature type="transmembrane region" description="Helical" evidence="8">
    <location>
        <begin position="369"/>
        <end position="389"/>
    </location>
</feature>
<dbReference type="InterPro" id="IPR004869">
    <property type="entry name" value="MMPL_dom"/>
</dbReference>
<dbReference type="EMBL" id="MUMY01000002">
    <property type="protein sequence ID" value="ONM49976.1"/>
    <property type="molecule type" value="Genomic_DNA"/>
</dbReference>
<dbReference type="Gene3D" id="1.20.1640.10">
    <property type="entry name" value="Multidrug efflux transporter AcrB transmembrane domain"/>
    <property type="match status" value="2"/>
</dbReference>
<dbReference type="STRING" id="1538463.B0T36_06420"/>
<keyword evidence="11" id="KW-1185">Reference proteome</keyword>
<comment type="similarity">
    <text evidence="2">Belongs to the resistance-nodulation-cell division (RND) (TC 2.A.6) family. MmpL subfamily.</text>
</comment>
<dbReference type="Pfam" id="PF03176">
    <property type="entry name" value="MMPL"/>
    <property type="match status" value="2"/>
</dbReference>
<evidence type="ECO:0000313" key="11">
    <source>
        <dbReference type="Proteomes" id="UP000188836"/>
    </source>
</evidence>
<dbReference type="Proteomes" id="UP000188836">
    <property type="component" value="Unassembled WGS sequence"/>
</dbReference>
<dbReference type="RefSeq" id="WP_077114796.1">
    <property type="nucleotide sequence ID" value="NZ_MUKP01000046.1"/>
</dbReference>
<evidence type="ECO:0000256" key="2">
    <source>
        <dbReference type="ARBA" id="ARBA00010157"/>
    </source>
</evidence>
<dbReference type="PANTHER" id="PTHR33406">
    <property type="entry name" value="MEMBRANE PROTEIN MJ1562-RELATED"/>
    <property type="match status" value="1"/>
</dbReference>
<feature type="transmembrane region" description="Helical" evidence="8">
    <location>
        <begin position="519"/>
        <end position="538"/>
    </location>
</feature>
<feature type="transmembrane region" description="Helical" evidence="8">
    <location>
        <begin position="203"/>
        <end position="220"/>
    </location>
</feature>
<feature type="transmembrane region" description="Helical" evidence="8">
    <location>
        <begin position="177"/>
        <end position="196"/>
    </location>
</feature>
<gene>
    <name evidence="10" type="ORF">B0T46_02340</name>
</gene>
<evidence type="ECO:0000256" key="8">
    <source>
        <dbReference type="SAM" id="Phobius"/>
    </source>
</evidence>
<name>A0A1V2TKH3_9NOCA</name>
<dbReference type="SUPFAM" id="SSF82866">
    <property type="entry name" value="Multidrug efflux transporter AcrB transmembrane domain"/>
    <property type="match status" value="2"/>
</dbReference>
<feature type="transmembrane region" description="Helical" evidence="8">
    <location>
        <begin position="663"/>
        <end position="689"/>
    </location>
</feature>
<dbReference type="OrthoDB" id="7051771at2"/>
<dbReference type="GO" id="GO:0005886">
    <property type="term" value="C:plasma membrane"/>
    <property type="evidence" value="ECO:0007669"/>
    <property type="project" value="UniProtKB-SubCell"/>
</dbReference>
<organism evidence="10 11">
    <name type="scientific">Nocardia donostiensis</name>
    <dbReference type="NCBI Taxonomy" id="1538463"/>
    <lineage>
        <taxon>Bacteria</taxon>
        <taxon>Bacillati</taxon>
        <taxon>Actinomycetota</taxon>
        <taxon>Actinomycetes</taxon>
        <taxon>Mycobacteriales</taxon>
        <taxon>Nocardiaceae</taxon>
        <taxon>Nocardia</taxon>
    </lineage>
</organism>
<evidence type="ECO:0000313" key="10">
    <source>
        <dbReference type="EMBL" id="ONM49976.1"/>
    </source>
</evidence>
<evidence type="ECO:0000256" key="4">
    <source>
        <dbReference type="ARBA" id="ARBA00022692"/>
    </source>
</evidence>
<feature type="domain" description="Membrane transport protein MMPL" evidence="9">
    <location>
        <begin position="480"/>
        <end position="731"/>
    </location>
</feature>
<feature type="compositionally biased region" description="Basic and acidic residues" evidence="7">
    <location>
        <begin position="717"/>
        <end position="727"/>
    </location>
</feature>
<feature type="transmembrane region" description="Helical" evidence="8">
    <location>
        <begin position="545"/>
        <end position="566"/>
    </location>
</feature>
<keyword evidence="3" id="KW-1003">Cell membrane</keyword>
<comment type="caution">
    <text evidence="10">The sequence shown here is derived from an EMBL/GenBank/DDBJ whole genome shotgun (WGS) entry which is preliminary data.</text>
</comment>
<keyword evidence="4 8" id="KW-0812">Transmembrane</keyword>
<dbReference type="AlphaFoldDB" id="A0A1V2TKH3"/>
<evidence type="ECO:0000259" key="9">
    <source>
        <dbReference type="Pfam" id="PF03176"/>
    </source>
</evidence>
<sequence length="741" mass="76527">MMRWARVITARPRLLSLVTVGLLLAAGVWGLGVFDRLNLSGYTDPGSESAQVERLLEAAVGRQTPDVVVVYTAPPGKTVDDPGIRAAVAARLDAVDPALLARPIRSYWTSPPSASTMLVSAQHTRALAVLTLSGDDDQRLRSYMELTSALRVPGVTTQFAGYHATTTAYNTQSKKSLVLAEAVAVPLALILLVVVFGSAVAAAIPVCMGALAAFAALAPLRLSADLTDVSGFAVTMASVLAFGMAVDYGLLIVSRFREEIGHDGNPGAAVRRTVCTAGRTVALSGLLLMCGAVGMMVFPQSMVRSLGFGAIAAVAMAGLLALTAVPAVLALFGPRIDALAWRRGAVCRGEQRAQRFWAATATHVIGRPILVTVGIVAALSVCAAPVLGVRLGGNDVAGLPADEPARLAQQVVTTEFPVANNGATLLVRGTGERRPDAGEVAAVLHTAAAVPGVARVAEIAGTPGFVVVQAVLSDGDLSDGAAATVVALRSMPLPDGVTVLVGGDNAATVDSNAAVVQRFPWMVAVAVGTTFALMLVAFRSVALPLKAIAVAGLGLAATFGILTWIFQDGHGAELLGVQPGPLPSAALIMVAAVIFGLSTDYEVFLISRMVEAHDAGADTDSAIRFGMAHTGRVISAAASLLVVTTGASALSEVSVIRVTGVGMVLAIVIDATIVRMLLVPAIVTLMGNANWWLPGIRRSGDPGPRDHPAPRWSTVQKEWHAGRRDVPRVPQAHSGHSAFDT</sequence>
<reference evidence="10 11" key="1">
    <citation type="journal article" date="2016" name="Antonie Van Leeuwenhoek">
        <title>Nocardia donostiensis sp. nov., isolated from human respiratory specimens.</title>
        <authorList>
            <person name="Ercibengoa M."/>
            <person name="Bell M."/>
            <person name="Marimon J.M."/>
            <person name="Humrighouse B."/>
            <person name="Klenk H.P."/>
            <person name="Potter G."/>
            <person name="Perez-Trallero E."/>
        </authorList>
    </citation>
    <scope>NUCLEOTIDE SEQUENCE [LARGE SCALE GENOMIC DNA]</scope>
    <source>
        <strain evidence="10 11">X1655</strain>
    </source>
</reference>
<feature type="transmembrane region" description="Helical" evidence="8">
    <location>
        <begin position="586"/>
        <end position="606"/>
    </location>
</feature>
<feature type="transmembrane region" description="Helical" evidence="8">
    <location>
        <begin position="310"/>
        <end position="333"/>
    </location>
</feature>
<protein>
    <recommendedName>
        <fullName evidence="9">Membrane transport protein MMPL domain-containing protein</fullName>
    </recommendedName>
</protein>
<evidence type="ECO:0000256" key="7">
    <source>
        <dbReference type="SAM" id="MobiDB-lite"/>
    </source>
</evidence>
<comment type="subcellular location">
    <subcellularLocation>
        <location evidence="1">Cell membrane</location>
        <topology evidence="1">Multi-pass membrane protein</topology>
    </subcellularLocation>
</comment>
<proteinExistence type="inferred from homology"/>
<feature type="transmembrane region" description="Helical" evidence="8">
    <location>
        <begin position="281"/>
        <end position="298"/>
    </location>
</feature>
<dbReference type="InterPro" id="IPR050545">
    <property type="entry name" value="Mycobact_MmpL"/>
</dbReference>
<evidence type="ECO:0000256" key="3">
    <source>
        <dbReference type="ARBA" id="ARBA00022475"/>
    </source>
</evidence>
<dbReference type="PANTHER" id="PTHR33406:SF11">
    <property type="entry name" value="MEMBRANE PROTEIN SCO6666-RELATED"/>
    <property type="match status" value="1"/>
</dbReference>
<accession>A0A1V2TKH3</accession>
<keyword evidence="5 8" id="KW-1133">Transmembrane helix</keyword>
<feature type="domain" description="Membrane transport protein MMPL" evidence="9">
    <location>
        <begin position="45"/>
        <end position="370"/>
    </location>
</feature>
<feature type="region of interest" description="Disordered" evidence="7">
    <location>
        <begin position="701"/>
        <end position="741"/>
    </location>
</feature>
<evidence type="ECO:0000256" key="1">
    <source>
        <dbReference type="ARBA" id="ARBA00004651"/>
    </source>
</evidence>
<evidence type="ECO:0000256" key="5">
    <source>
        <dbReference type="ARBA" id="ARBA00022989"/>
    </source>
</evidence>
<feature type="transmembrane region" description="Helical" evidence="8">
    <location>
        <begin position="633"/>
        <end position="651"/>
    </location>
</feature>
<keyword evidence="6 8" id="KW-0472">Membrane</keyword>
<evidence type="ECO:0000256" key="6">
    <source>
        <dbReference type="ARBA" id="ARBA00023136"/>
    </source>
</evidence>
<feature type="transmembrane region" description="Helical" evidence="8">
    <location>
        <begin position="232"/>
        <end position="253"/>
    </location>
</feature>